<dbReference type="FunFam" id="3.40.50.300:FF:000114">
    <property type="entry name" value="ATP-dependent RNA helicase DDX6"/>
    <property type="match status" value="1"/>
</dbReference>
<dbReference type="EMBL" id="JACTNZ010000007">
    <property type="protein sequence ID" value="KAG5538425.1"/>
    <property type="molecule type" value="Genomic_DNA"/>
</dbReference>
<reference evidence="17" key="1">
    <citation type="submission" date="2020-08" db="EMBL/GenBank/DDBJ databases">
        <title>Plant Genome Project.</title>
        <authorList>
            <person name="Zhang R.-G."/>
        </authorList>
    </citation>
    <scope>NUCLEOTIDE SEQUENCE</scope>
    <source>
        <strain evidence="17">WSP0</strain>
        <tissue evidence="17">Leaf</tissue>
    </source>
</reference>
<evidence type="ECO:0000256" key="7">
    <source>
        <dbReference type="ARBA" id="ARBA00022840"/>
    </source>
</evidence>
<evidence type="ECO:0000256" key="2">
    <source>
        <dbReference type="ARBA" id="ARBA00012552"/>
    </source>
</evidence>
<evidence type="ECO:0000256" key="5">
    <source>
        <dbReference type="ARBA" id="ARBA00022801"/>
    </source>
</evidence>
<protein>
    <recommendedName>
        <fullName evidence="2">RNA helicase</fullName>
        <ecNumber evidence="2">3.6.4.13</ecNumber>
    </recommendedName>
</protein>
<keyword evidence="18" id="KW-1185">Reference proteome</keyword>
<comment type="subcellular location">
    <subcellularLocation>
        <location evidence="1">Cytoplasm</location>
        <location evidence="1">P-body</location>
    </subcellularLocation>
</comment>
<feature type="short sequence motif" description="Q motif" evidence="12">
    <location>
        <begin position="116"/>
        <end position="144"/>
    </location>
</feature>
<comment type="catalytic activity">
    <reaction evidence="11">
        <text>ATP + H2O = ADP + phosphate + H(+)</text>
        <dbReference type="Rhea" id="RHEA:13065"/>
        <dbReference type="ChEBI" id="CHEBI:15377"/>
        <dbReference type="ChEBI" id="CHEBI:15378"/>
        <dbReference type="ChEBI" id="CHEBI:30616"/>
        <dbReference type="ChEBI" id="CHEBI:43474"/>
        <dbReference type="ChEBI" id="CHEBI:456216"/>
        <dbReference type="EC" id="3.6.4.13"/>
    </reaction>
</comment>
<evidence type="ECO:0000256" key="11">
    <source>
        <dbReference type="ARBA" id="ARBA00047984"/>
    </source>
</evidence>
<feature type="region of interest" description="Disordered" evidence="13">
    <location>
        <begin position="1"/>
        <end position="96"/>
    </location>
</feature>
<evidence type="ECO:0000256" key="10">
    <source>
        <dbReference type="ARBA" id="ARBA00038316"/>
    </source>
</evidence>
<dbReference type="InterPro" id="IPR014014">
    <property type="entry name" value="RNA_helicase_DEAD_Q_motif"/>
</dbReference>
<proteinExistence type="inferred from homology"/>
<dbReference type="GO" id="GO:0003723">
    <property type="term" value="F:RNA binding"/>
    <property type="evidence" value="ECO:0007669"/>
    <property type="project" value="UniProtKB-KW"/>
</dbReference>
<feature type="compositionally biased region" description="Polar residues" evidence="13">
    <location>
        <begin position="81"/>
        <end position="92"/>
    </location>
</feature>
<evidence type="ECO:0000256" key="8">
    <source>
        <dbReference type="ARBA" id="ARBA00022884"/>
    </source>
</evidence>
<dbReference type="GO" id="GO:0016787">
    <property type="term" value="F:hydrolase activity"/>
    <property type="evidence" value="ECO:0007669"/>
    <property type="project" value="UniProtKB-KW"/>
</dbReference>
<evidence type="ECO:0000256" key="4">
    <source>
        <dbReference type="ARBA" id="ARBA00022741"/>
    </source>
</evidence>
<feature type="domain" description="DEAD-box RNA helicase Q" evidence="16">
    <location>
        <begin position="116"/>
        <end position="144"/>
    </location>
</feature>
<keyword evidence="7" id="KW-0067">ATP-binding</keyword>
<keyword evidence="3" id="KW-0963">Cytoplasm</keyword>
<evidence type="ECO:0000256" key="3">
    <source>
        <dbReference type="ARBA" id="ARBA00022490"/>
    </source>
</evidence>
<dbReference type="FunFam" id="3.40.50.300:FF:000364">
    <property type="entry name" value="ATP-dependent RNA helicase DDX6"/>
    <property type="match status" value="1"/>
</dbReference>
<dbReference type="SUPFAM" id="SSF52540">
    <property type="entry name" value="P-loop containing nucleoside triphosphate hydrolases"/>
    <property type="match status" value="1"/>
</dbReference>
<evidence type="ECO:0000259" key="15">
    <source>
        <dbReference type="PROSITE" id="PS51194"/>
    </source>
</evidence>
<dbReference type="CDD" id="cd17940">
    <property type="entry name" value="DEADc_DDX6"/>
    <property type="match status" value="1"/>
</dbReference>
<evidence type="ECO:0000256" key="12">
    <source>
        <dbReference type="PROSITE-ProRule" id="PRU00552"/>
    </source>
</evidence>
<dbReference type="GO" id="GO:0003724">
    <property type="term" value="F:RNA helicase activity"/>
    <property type="evidence" value="ECO:0007669"/>
    <property type="project" value="UniProtKB-EC"/>
</dbReference>
<dbReference type="PROSITE" id="PS51195">
    <property type="entry name" value="Q_MOTIF"/>
    <property type="match status" value="1"/>
</dbReference>
<sequence>MNSRGRYPPGLGGGGNGNGRGGNPNFQQRNFQQQQQYVQRGPMQNHQQFQQQHQQQQQQQWLRRNQLGGESSVDEVEKTVQSEAVDSSSQDWKAQLRIPAPDTRYRTEDVTATKGNEFEDYFLKRELLMGIYEKGFERPSPIQEESIPIALTGSDILARAKNGTGKTAAFCIPALEKIDQDNNVIQVVILVPTRELALQTSQVCKELGKHLKIQVMVTTGGTSLKDDIMRLYQPVHLLVGTPGRILDLAKKGICVLKDCSMLAMDEADKLLSPEFQPSIEQLIHFLHPNRQILMFSATFPVTVKDFKDRYLHKPYVINLMDELTLKGITQYYAFVEERQKVHCLNTLFSKLQINQSIIFCNSVNRVELLAKKITELGYSCFYIHAKMLQDHRNRVFHDFRNGACRNLVCTGMLWMLFDLFTRGIDIQAVNVVINFDFPKNAETYLHRVGRSGRFGHLGLAVNLITYEDRFNLYRIEQELGTEIKQIPPHIDQAIYCQ</sequence>
<dbReference type="PROSITE" id="PS51194">
    <property type="entry name" value="HELICASE_CTER"/>
    <property type="match status" value="1"/>
</dbReference>
<feature type="compositionally biased region" description="Gly residues" evidence="13">
    <location>
        <begin position="10"/>
        <end position="22"/>
    </location>
</feature>
<dbReference type="InterPro" id="IPR014001">
    <property type="entry name" value="Helicase_ATP-bd"/>
</dbReference>
<dbReference type="CDD" id="cd18787">
    <property type="entry name" value="SF2_C_DEAD"/>
    <property type="match status" value="1"/>
</dbReference>
<dbReference type="SMART" id="SM00487">
    <property type="entry name" value="DEXDc"/>
    <property type="match status" value="1"/>
</dbReference>
<feature type="domain" description="Helicase C-terminal" evidence="15">
    <location>
        <begin position="327"/>
        <end position="494"/>
    </location>
</feature>
<comment type="similarity">
    <text evidence="10">Belongs to the DEAD box helicase family. DDX6/DHH1 subfamily.</text>
</comment>
<dbReference type="InterPro" id="IPR011545">
    <property type="entry name" value="DEAD/DEAH_box_helicase_dom"/>
</dbReference>
<dbReference type="PANTHER" id="PTHR47960">
    <property type="entry name" value="DEAD-BOX ATP-DEPENDENT RNA HELICASE 50"/>
    <property type="match status" value="1"/>
</dbReference>
<comment type="caution">
    <text evidence="17">The sequence shown here is derived from an EMBL/GenBank/DDBJ whole genome shotgun (WGS) entry which is preliminary data.</text>
</comment>
<evidence type="ECO:0000313" key="18">
    <source>
        <dbReference type="Proteomes" id="UP000823749"/>
    </source>
</evidence>
<feature type="domain" description="Helicase ATP-binding" evidence="14">
    <location>
        <begin position="147"/>
        <end position="317"/>
    </location>
</feature>
<feature type="compositionally biased region" description="Low complexity" evidence="13">
    <location>
        <begin position="23"/>
        <end position="60"/>
    </location>
</feature>
<evidence type="ECO:0000256" key="13">
    <source>
        <dbReference type="SAM" id="MobiDB-lite"/>
    </source>
</evidence>
<accession>A0AAV6JGQ8</accession>
<dbReference type="InterPro" id="IPR001650">
    <property type="entry name" value="Helicase_C-like"/>
</dbReference>
<dbReference type="EC" id="3.6.4.13" evidence="2"/>
<dbReference type="Pfam" id="PF00271">
    <property type="entry name" value="Helicase_C"/>
    <property type="match status" value="1"/>
</dbReference>
<keyword evidence="5" id="KW-0378">Hydrolase</keyword>
<gene>
    <name evidence="17" type="ORF">RHGRI_019112</name>
</gene>
<comment type="function">
    <text evidence="9">ATP-dependent RNA helicase involved in mRNA turnover, and more specifically in mRNA decapping.</text>
</comment>
<dbReference type="AlphaFoldDB" id="A0AAV6JGQ8"/>
<dbReference type="Pfam" id="PF00270">
    <property type="entry name" value="DEAD"/>
    <property type="match status" value="1"/>
</dbReference>
<evidence type="ECO:0000256" key="9">
    <source>
        <dbReference type="ARBA" id="ARBA00037591"/>
    </source>
</evidence>
<evidence type="ECO:0000256" key="1">
    <source>
        <dbReference type="ARBA" id="ARBA00004201"/>
    </source>
</evidence>
<evidence type="ECO:0000259" key="16">
    <source>
        <dbReference type="PROSITE" id="PS51195"/>
    </source>
</evidence>
<keyword evidence="8" id="KW-0694">RNA-binding</keyword>
<dbReference type="Proteomes" id="UP000823749">
    <property type="component" value="Chromosome 7"/>
</dbReference>
<evidence type="ECO:0000256" key="6">
    <source>
        <dbReference type="ARBA" id="ARBA00022806"/>
    </source>
</evidence>
<name>A0AAV6JGQ8_9ERIC</name>
<evidence type="ECO:0000259" key="14">
    <source>
        <dbReference type="PROSITE" id="PS51192"/>
    </source>
</evidence>
<dbReference type="PROSITE" id="PS51192">
    <property type="entry name" value="HELICASE_ATP_BIND_1"/>
    <property type="match status" value="1"/>
</dbReference>
<dbReference type="SMART" id="SM00490">
    <property type="entry name" value="HELICc"/>
    <property type="match status" value="1"/>
</dbReference>
<keyword evidence="6" id="KW-0347">Helicase</keyword>
<organism evidence="17 18">
    <name type="scientific">Rhododendron griersonianum</name>
    <dbReference type="NCBI Taxonomy" id="479676"/>
    <lineage>
        <taxon>Eukaryota</taxon>
        <taxon>Viridiplantae</taxon>
        <taxon>Streptophyta</taxon>
        <taxon>Embryophyta</taxon>
        <taxon>Tracheophyta</taxon>
        <taxon>Spermatophyta</taxon>
        <taxon>Magnoliopsida</taxon>
        <taxon>eudicotyledons</taxon>
        <taxon>Gunneridae</taxon>
        <taxon>Pentapetalae</taxon>
        <taxon>asterids</taxon>
        <taxon>Ericales</taxon>
        <taxon>Ericaceae</taxon>
        <taxon>Ericoideae</taxon>
        <taxon>Rhodoreae</taxon>
        <taxon>Rhododendron</taxon>
    </lineage>
</organism>
<dbReference type="InterPro" id="IPR027417">
    <property type="entry name" value="P-loop_NTPase"/>
</dbReference>
<dbReference type="GO" id="GO:0000932">
    <property type="term" value="C:P-body"/>
    <property type="evidence" value="ECO:0007669"/>
    <property type="project" value="UniProtKB-SubCell"/>
</dbReference>
<dbReference type="GO" id="GO:0005524">
    <property type="term" value="F:ATP binding"/>
    <property type="evidence" value="ECO:0007669"/>
    <property type="project" value="UniProtKB-KW"/>
</dbReference>
<dbReference type="Gene3D" id="3.40.50.300">
    <property type="entry name" value="P-loop containing nucleotide triphosphate hydrolases"/>
    <property type="match status" value="2"/>
</dbReference>
<keyword evidence="4" id="KW-0547">Nucleotide-binding</keyword>
<evidence type="ECO:0000313" key="17">
    <source>
        <dbReference type="EMBL" id="KAG5538425.1"/>
    </source>
</evidence>